<evidence type="ECO:0000313" key="15">
    <source>
        <dbReference type="EMBL" id="KHJ32471.1"/>
    </source>
</evidence>
<dbReference type="SMART" id="SM00847">
    <property type="entry name" value="HA2"/>
    <property type="match status" value="1"/>
</dbReference>
<name>A0A0B1P699_UNCNE</name>
<evidence type="ECO:0000256" key="9">
    <source>
        <dbReference type="ARBA" id="ARBA00022884"/>
    </source>
</evidence>
<comment type="catalytic activity">
    <reaction evidence="11">
        <text>ATP + H2O = ADP + phosphate + H(+)</text>
        <dbReference type="Rhea" id="RHEA:13065"/>
        <dbReference type="ChEBI" id="CHEBI:15377"/>
        <dbReference type="ChEBI" id="CHEBI:15378"/>
        <dbReference type="ChEBI" id="CHEBI:30616"/>
        <dbReference type="ChEBI" id="CHEBI:43474"/>
        <dbReference type="ChEBI" id="CHEBI:456216"/>
        <dbReference type="EC" id="3.6.4.13"/>
    </reaction>
</comment>
<dbReference type="Gene3D" id="1.20.120.1080">
    <property type="match status" value="1"/>
</dbReference>
<dbReference type="InterPro" id="IPR027417">
    <property type="entry name" value="P-loop_NTPase"/>
</dbReference>
<dbReference type="GO" id="GO:0003723">
    <property type="term" value="F:RNA binding"/>
    <property type="evidence" value="ECO:0007669"/>
    <property type="project" value="UniProtKB-KW"/>
</dbReference>
<evidence type="ECO:0000256" key="2">
    <source>
        <dbReference type="ARBA" id="ARBA00012552"/>
    </source>
</evidence>
<dbReference type="Pfam" id="PF07717">
    <property type="entry name" value="OB_NTP_bind"/>
    <property type="match status" value="1"/>
</dbReference>
<protein>
    <recommendedName>
        <fullName evidence="2">RNA helicase</fullName>
        <ecNumber evidence="2">3.6.4.13</ecNumber>
    </recommendedName>
</protein>
<keyword evidence="6" id="KW-0378">Hydrolase</keyword>
<dbReference type="EC" id="3.6.4.13" evidence="2"/>
<dbReference type="SUPFAM" id="SSF52540">
    <property type="entry name" value="P-loop containing nucleoside triphosphate hydrolases"/>
    <property type="match status" value="1"/>
</dbReference>
<feature type="compositionally biased region" description="Low complexity" evidence="12">
    <location>
        <begin position="45"/>
        <end position="56"/>
    </location>
</feature>
<dbReference type="PROSITE" id="PS51194">
    <property type="entry name" value="HELICASE_CTER"/>
    <property type="match status" value="1"/>
</dbReference>
<dbReference type="GO" id="GO:0016787">
    <property type="term" value="F:hydrolase activity"/>
    <property type="evidence" value="ECO:0007669"/>
    <property type="project" value="UniProtKB-KW"/>
</dbReference>
<dbReference type="Pfam" id="PF00271">
    <property type="entry name" value="Helicase_C"/>
    <property type="match status" value="1"/>
</dbReference>
<keyword evidence="9" id="KW-0694">RNA-binding</keyword>
<dbReference type="HOGENOM" id="CLU_001832_1_3_1"/>
<feature type="region of interest" description="Disordered" evidence="12">
    <location>
        <begin position="45"/>
        <end position="64"/>
    </location>
</feature>
<keyword evidence="10" id="KW-0809">Transit peptide</keyword>
<dbReference type="PANTHER" id="PTHR18934:SF145">
    <property type="entry name" value="ATP-DEPENDENT RNA HELICASE DHX57-RELATED"/>
    <property type="match status" value="1"/>
</dbReference>
<dbReference type="OMA" id="TFPVEMK"/>
<dbReference type="CDD" id="cd18791">
    <property type="entry name" value="SF2_C_RHA"/>
    <property type="match status" value="1"/>
</dbReference>
<keyword evidence="4" id="KW-0934">Plastid</keyword>
<evidence type="ECO:0000256" key="10">
    <source>
        <dbReference type="ARBA" id="ARBA00022946"/>
    </source>
</evidence>
<dbReference type="InterPro" id="IPR011545">
    <property type="entry name" value="DEAD/DEAH_box_helicase_dom"/>
</dbReference>
<dbReference type="PANTHER" id="PTHR18934">
    <property type="entry name" value="ATP-DEPENDENT RNA HELICASE"/>
    <property type="match status" value="1"/>
</dbReference>
<dbReference type="Proteomes" id="UP000030854">
    <property type="component" value="Unassembled WGS sequence"/>
</dbReference>
<dbReference type="EMBL" id="JNVN01002060">
    <property type="protein sequence ID" value="KHJ32471.1"/>
    <property type="molecule type" value="Genomic_DNA"/>
</dbReference>
<evidence type="ECO:0000256" key="4">
    <source>
        <dbReference type="ARBA" id="ARBA00022640"/>
    </source>
</evidence>
<evidence type="ECO:0000256" key="8">
    <source>
        <dbReference type="ARBA" id="ARBA00022840"/>
    </source>
</evidence>
<dbReference type="Pfam" id="PF00270">
    <property type="entry name" value="DEAD"/>
    <property type="match status" value="1"/>
</dbReference>
<evidence type="ECO:0000256" key="12">
    <source>
        <dbReference type="SAM" id="MobiDB-lite"/>
    </source>
</evidence>
<dbReference type="Gene3D" id="3.40.50.300">
    <property type="entry name" value="P-loop containing nucleotide triphosphate hydrolases"/>
    <property type="match status" value="2"/>
</dbReference>
<evidence type="ECO:0000256" key="6">
    <source>
        <dbReference type="ARBA" id="ARBA00022801"/>
    </source>
</evidence>
<evidence type="ECO:0000256" key="1">
    <source>
        <dbReference type="ARBA" id="ARBA00004229"/>
    </source>
</evidence>
<keyword evidence="16" id="KW-1185">Reference proteome</keyword>
<feature type="domain" description="Helicase C-terminal" evidence="14">
    <location>
        <begin position="957"/>
        <end position="1134"/>
    </location>
</feature>
<keyword evidence="8" id="KW-0067">ATP-binding</keyword>
<keyword evidence="3" id="KW-0150">Chloroplast</keyword>
<dbReference type="GO" id="GO:0003724">
    <property type="term" value="F:RNA helicase activity"/>
    <property type="evidence" value="ECO:0007669"/>
    <property type="project" value="UniProtKB-EC"/>
</dbReference>
<feature type="domain" description="Helicase ATP-binding" evidence="13">
    <location>
        <begin position="707"/>
        <end position="878"/>
    </location>
</feature>
<dbReference type="PROSITE" id="PS51192">
    <property type="entry name" value="HELICASE_ATP_BIND_1"/>
    <property type="match status" value="1"/>
</dbReference>
<dbReference type="InterPro" id="IPR007502">
    <property type="entry name" value="Helicase-assoc_dom"/>
</dbReference>
<evidence type="ECO:0000259" key="14">
    <source>
        <dbReference type="PROSITE" id="PS51194"/>
    </source>
</evidence>
<reference evidence="15 16" key="1">
    <citation type="journal article" date="2014" name="BMC Genomics">
        <title>Adaptive genomic structural variation in the grape powdery mildew pathogen, Erysiphe necator.</title>
        <authorList>
            <person name="Jones L."/>
            <person name="Riaz S."/>
            <person name="Morales-Cruz A."/>
            <person name="Amrine K.C."/>
            <person name="McGuire B."/>
            <person name="Gubler W.D."/>
            <person name="Walker M.A."/>
            <person name="Cantu D."/>
        </authorList>
    </citation>
    <scope>NUCLEOTIDE SEQUENCE [LARGE SCALE GENOMIC DNA]</scope>
    <source>
        <strain evidence="16">c</strain>
    </source>
</reference>
<evidence type="ECO:0000313" key="16">
    <source>
        <dbReference type="Proteomes" id="UP000030854"/>
    </source>
</evidence>
<dbReference type="Pfam" id="PF21010">
    <property type="entry name" value="HA2_C"/>
    <property type="match status" value="1"/>
</dbReference>
<evidence type="ECO:0000256" key="11">
    <source>
        <dbReference type="ARBA" id="ARBA00047984"/>
    </source>
</evidence>
<dbReference type="FunFam" id="1.20.120.1080:FF:000002">
    <property type="entry name" value="Putative ATP-dependent RNA helicase DHX36"/>
    <property type="match status" value="1"/>
</dbReference>
<dbReference type="SMART" id="SM00487">
    <property type="entry name" value="DEXDc"/>
    <property type="match status" value="1"/>
</dbReference>
<comment type="caution">
    <text evidence="15">The sequence shown here is derived from an EMBL/GenBank/DDBJ whole genome shotgun (WGS) entry which is preliminary data.</text>
</comment>
<organism evidence="15 16">
    <name type="scientific">Uncinula necator</name>
    <name type="common">Grape powdery mildew</name>
    <dbReference type="NCBI Taxonomy" id="52586"/>
    <lineage>
        <taxon>Eukaryota</taxon>
        <taxon>Fungi</taxon>
        <taxon>Dikarya</taxon>
        <taxon>Ascomycota</taxon>
        <taxon>Pezizomycotina</taxon>
        <taxon>Leotiomycetes</taxon>
        <taxon>Erysiphales</taxon>
        <taxon>Erysiphaceae</taxon>
        <taxon>Erysiphe</taxon>
    </lineage>
</organism>
<evidence type="ECO:0000256" key="5">
    <source>
        <dbReference type="ARBA" id="ARBA00022741"/>
    </source>
</evidence>
<dbReference type="SMART" id="SM00490">
    <property type="entry name" value="HELICc"/>
    <property type="match status" value="1"/>
</dbReference>
<gene>
    <name evidence="15" type="ORF">EV44_g5729</name>
</gene>
<evidence type="ECO:0000259" key="13">
    <source>
        <dbReference type="PROSITE" id="PS51192"/>
    </source>
</evidence>
<dbReference type="InterPro" id="IPR011709">
    <property type="entry name" value="DEAD-box_helicase_OB_fold"/>
</dbReference>
<feature type="compositionally biased region" description="Basic residues" evidence="12">
    <location>
        <begin position="1"/>
        <end position="10"/>
    </location>
</feature>
<dbReference type="InterPro" id="IPR014001">
    <property type="entry name" value="Helicase_ATP-bd"/>
</dbReference>
<sequence length="1489" mass="169702">MAAGKKKKKPLSNPARGFSTTSIASKPKAVLPYSPEIELSNKLVTNNVNSNSNPNLRPETVETPEEVRNVTAEEFEKSLEESELQMLVEKYAEKSKKEVKRQILRLETDQRILRCQAEVLHTKKWLSTDLMNEILQLIKAEGRFSGYGNTSNSAKQASEETLTIYLWNLQQVLVDSGFLQEKVLLCLRHILCISDRIRVTSKDMIWGLEEALDWLSRECIKEELPDYEKCNRQTGAYSKTSCDKTLDFQNYPALNPKIDLGNEYKGDKKDIKVEKIKQESPIKELVSVDYESDIDPDDLLKVYLECKTKLYNLEISKSSKQHMPEDNLNQSLDSGGDKLENPQSDQLLRKLKKIEDDVLFDKYIASQHWGIKRVQLQKETARLRYSKSSHEINHCSAAPKFLESSEQLKHGTDTSKSLTEPYHKVNKEAALFGDSILQEGDSDDNETILTDLFSSRPAKENESGTGNTITAINGNDEVKVVIRDFGEWTGINPSRLLEEFCCARDSSVKLHYKLESEQSFSSRHSLQIFWSKTLQIKSQPPATIDFSSSPRCQTFTMRGISTSNSKQSKAFIATTALYYLFGSSKEIKCFQRLPSPWKDLWTEYSEHDKGLIDEACRANIRIFRDMVRDKRDQELEDGVLIQGAFKNRNVSRIIENEESCTDDANRLNVVKETHQRLWHEKSSSHNYQTMLSSRMQLPMWEFKEKVLSTIEREQTVIICGETGCGKSTQVPSFILEHQLSKGKPCKIYVTEPRRLSAISLARRVSEELGEARGDCGTNRSLVGYAIRLESNISNETCLVYATTGIVMRMLENSNDLKNITHIILDEVHERTIDSDFLLIVLKKLLTRRTDLKVILMSATVDAERFSKYLDGAPVLNVPGRTFPVQVKYLEDAVELTGYSLDNGKQENFADLDEYLDIPDSNVTNLSKIEVTKALKGYSNRTRNTIAQIDEYRIDFELVVQLLLKIATNDRLEAFSKAILVFLPGIGEIRQLNDMLGSHPFFLSNWYIYALHSTLANEDQESAFLLPPSGTRKIILATNIAETGITIPDITCVIDTGKHREMRFDERRQFSRLLETFVSKANAKQRRGRAGRVQEGLCFHMFTKYRHDNIMAEQQTPEFLRLSLQDLAIRVKICKLGSIEETLSQAMDPPLAKNVRRAIDALIDVRALTTGEDLTPLGIQLARLPLDVFLGKLVLFGSVFKCLDASITIAAILSSKSPFSAPFGSRSQADQIRLGFRRGDSDLLTVYNAYLAWKRVCMNSSLSEYQFCRKNFLSQQTLATIEDLKCQLIVSLVDSGFLPLTEAEQSNLNRTRFYGRGRKFFDIPKRSNLNSDNDVITTSIITWSFYPRLLVQDGKGYRNCANNKTISIHPSSVNKGRNDIKWLSYYHVMQAKQFYNAHETTIAEQFSIALLCGDARCDMYAGVISLDGNRARFAVSDWKTLLAIKTLRYRLREILNKSFKNPGKPLSAQQQKWMEIWQKIFTQRSMTEDK</sequence>
<dbReference type="FunFam" id="3.40.50.300:FF:000500">
    <property type="entry name" value="ATP-dependent RNA helicase DHX29"/>
    <property type="match status" value="1"/>
</dbReference>
<evidence type="ECO:0000256" key="7">
    <source>
        <dbReference type="ARBA" id="ARBA00022806"/>
    </source>
</evidence>
<dbReference type="GO" id="GO:0005524">
    <property type="term" value="F:ATP binding"/>
    <property type="evidence" value="ECO:0007669"/>
    <property type="project" value="UniProtKB-KW"/>
</dbReference>
<keyword evidence="7" id="KW-0347">Helicase</keyword>
<comment type="subcellular location">
    <subcellularLocation>
        <location evidence="1">Plastid</location>
        <location evidence="1">Chloroplast</location>
    </subcellularLocation>
</comment>
<feature type="region of interest" description="Disordered" evidence="12">
    <location>
        <begin position="320"/>
        <end position="342"/>
    </location>
</feature>
<feature type="region of interest" description="Disordered" evidence="12">
    <location>
        <begin position="1"/>
        <end position="25"/>
    </location>
</feature>
<evidence type="ECO:0000256" key="3">
    <source>
        <dbReference type="ARBA" id="ARBA00022528"/>
    </source>
</evidence>
<dbReference type="FunFam" id="3.40.50.300:FF:000819">
    <property type="entry name" value="ATP dependent RNA helicase, putative"/>
    <property type="match status" value="1"/>
</dbReference>
<proteinExistence type="predicted"/>
<accession>A0A0B1P699</accession>
<dbReference type="InterPro" id="IPR001650">
    <property type="entry name" value="Helicase_C-like"/>
</dbReference>
<dbReference type="STRING" id="52586.A0A0B1P699"/>
<dbReference type="CDD" id="cd17917">
    <property type="entry name" value="DEXHc_RHA-like"/>
    <property type="match status" value="1"/>
</dbReference>
<keyword evidence="5" id="KW-0547">Nucleotide-binding</keyword>